<sequence length="78" mass="8259">MNPLKVIIILLVITAVALIVAPAEASQSDSTGQYCEAKSETCVERGVTGPNELTTPAQIDWENDPAFKHGGLPPKNAK</sequence>
<name>A0A3T0IIH8_9CAUD</name>
<reference evidence="2" key="1">
    <citation type="submission" date="2018-12" db="EMBL/GenBank/DDBJ databases">
        <title>Characterization of a N4-like bacteriophage infecting a coral-derived Vibrio strain.</title>
        <authorList>
            <person name="Huang S."/>
        </authorList>
    </citation>
    <scope>NUCLEOTIDE SEQUENCE [LARGE SCALE GENOMIC DNA]</scope>
</reference>
<evidence type="ECO:0000313" key="2">
    <source>
        <dbReference type="EMBL" id="AZU99611.1"/>
    </source>
</evidence>
<gene>
    <name evidence="2" type="ORF">SBP1_gp019</name>
</gene>
<evidence type="ECO:0000256" key="1">
    <source>
        <dbReference type="SAM" id="MobiDB-lite"/>
    </source>
</evidence>
<dbReference type="Proteomes" id="UP000290131">
    <property type="component" value="Segment"/>
</dbReference>
<organism evidence="2">
    <name type="scientific">Vibrio virus vB_VspP_SBP1</name>
    <dbReference type="NCBI Taxonomy" id="2500581"/>
    <lineage>
        <taxon>Viruses</taxon>
        <taxon>Duplodnaviria</taxon>
        <taxon>Heunggongvirae</taxon>
        <taxon>Uroviricota</taxon>
        <taxon>Caudoviricetes</taxon>
        <taxon>Schitoviridae</taxon>
        <taxon>Electravirus</taxon>
        <taxon>Electravirus Sbp1</taxon>
    </lineage>
</organism>
<evidence type="ECO:0000313" key="3">
    <source>
        <dbReference type="Proteomes" id="UP000290131"/>
    </source>
</evidence>
<accession>A0A3T0IIH8</accession>
<dbReference type="EMBL" id="MK301608">
    <property type="protein sequence ID" value="AZU99611.1"/>
    <property type="molecule type" value="Genomic_DNA"/>
</dbReference>
<feature type="region of interest" description="Disordered" evidence="1">
    <location>
        <begin position="46"/>
        <end position="78"/>
    </location>
</feature>
<protein>
    <submittedName>
        <fullName evidence="2">Uncharacterized protein</fullName>
    </submittedName>
</protein>
<proteinExistence type="predicted"/>
<keyword evidence="3" id="KW-1185">Reference proteome</keyword>